<dbReference type="InterPro" id="IPR036871">
    <property type="entry name" value="PX_dom_sf"/>
</dbReference>
<evidence type="ECO:0000256" key="1">
    <source>
        <dbReference type="ARBA" id="ARBA00022443"/>
    </source>
</evidence>
<dbReference type="SMART" id="SM00326">
    <property type="entry name" value="SH3"/>
    <property type="match status" value="2"/>
</dbReference>
<proteinExistence type="predicted"/>
<keyword evidence="1 2" id="KW-0728">SH3 domain</keyword>
<reference evidence="6" key="1">
    <citation type="submission" date="2022-03" db="EMBL/GenBank/DDBJ databases">
        <authorList>
            <person name="Alioto T."/>
            <person name="Alioto T."/>
            <person name="Gomez Garrido J."/>
        </authorList>
    </citation>
    <scope>NUCLEOTIDE SEQUENCE</scope>
</reference>
<dbReference type="GO" id="GO:0016176">
    <property type="term" value="F:superoxide-generating NADPH oxidase activator activity"/>
    <property type="evidence" value="ECO:0007669"/>
    <property type="project" value="TreeGrafter"/>
</dbReference>
<accession>A0AAD1SPX9</accession>
<evidence type="ECO:0000256" key="3">
    <source>
        <dbReference type="SAM" id="MobiDB-lite"/>
    </source>
</evidence>
<dbReference type="Pfam" id="PF14604">
    <property type="entry name" value="SH3_9"/>
    <property type="match status" value="1"/>
</dbReference>
<dbReference type="PANTHER" id="PTHR15706:SF28">
    <property type="entry name" value="NADPH OXIDASE ORGANIZER 1"/>
    <property type="match status" value="1"/>
</dbReference>
<evidence type="ECO:0000256" key="2">
    <source>
        <dbReference type="PROSITE-ProRule" id="PRU00192"/>
    </source>
</evidence>
<dbReference type="GO" id="GO:0035091">
    <property type="term" value="F:phosphatidylinositol binding"/>
    <property type="evidence" value="ECO:0007669"/>
    <property type="project" value="InterPro"/>
</dbReference>
<gene>
    <name evidence="6" type="ORF">PECUL_23A008297</name>
</gene>
<dbReference type="InterPro" id="IPR036028">
    <property type="entry name" value="SH3-like_dom_sf"/>
</dbReference>
<dbReference type="InterPro" id="IPR051228">
    <property type="entry name" value="NADPH_Oxidase/PX-Domain"/>
</dbReference>
<dbReference type="PROSITE" id="PS50002">
    <property type="entry name" value="SH3"/>
    <property type="match status" value="2"/>
</dbReference>
<feature type="domain" description="SH3" evidence="4">
    <location>
        <begin position="137"/>
        <end position="199"/>
    </location>
</feature>
<dbReference type="EMBL" id="OW240918">
    <property type="protein sequence ID" value="CAH2307431.1"/>
    <property type="molecule type" value="Genomic_DNA"/>
</dbReference>
<evidence type="ECO:0000259" key="5">
    <source>
        <dbReference type="PROSITE" id="PS50195"/>
    </source>
</evidence>
<dbReference type="GO" id="GO:0042554">
    <property type="term" value="P:superoxide anion generation"/>
    <property type="evidence" value="ECO:0007669"/>
    <property type="project" value="TreeGrafter"/>
</dbReference>
<evidence type="ECO:0000259" key="4">
    <source>
        <dbReference type="PROSITE" id="PS50002"/>
    </source>
</evidence>
<dbReference type="PROSITE" id="PS50195">
    <property type="entry name" value="PX"/>
    <property type="match status" value="1"/>
</dbReference>
<evidence type="ECO:0000313" key="7">
    <source>
        <dbReference type="Proteomes" id="UP001295444"/>
    </source>
</evidence>
<feature type="domain" description="PX" evidence="5">
    <location>
        <begin position="1"/>
        <end position="103"/>
    </location>
</feature>
<feature type="domain" description="SH3" evidence="4">
    <location>
        <begin position="211"/>
        <end position="270"/>
    </location>
</feature>
<protein>
    <submittedName>
        <fullName evidence="6">NADPH oxidase organizer 1, partial</fullName>
    </submittedName>
</protein>
<name>A0AAD1SPX9_PELCU</name>
<organism evidence="6 7">
    <name type="scientific">Pelobates cultripes</name>
    <name type="common">Western spadefoot toad</name>
    <dbReference type="NCBI Taxonomy" id="61616"/>
    <lineage>
        <taxon>Eukaryota</taxon>
        <taxon>Metazoa</taxon>
        <taxon>Chordata</taxon>
        <taxon>Craniata</taxon>
        <taxon>Vertebrata</taxon>
        <taxon>Euteleostomi</taxon>
        <taxon>Amphibia</taxon>
        <taxon>Batrachia</taxon>
        <taxon>Anura</taxon>
        <taxon>Pelobatoidea</taxon>
        <taxon>Pelobatidae</taxon>
        <taxon>Pelobates</taxon>
    </lineage>
</organism>
<sequence>MFSVLWSDHNKVLIYRTFAEFKKFQSALKKQFPLEAGALKKSERIIPKLNNAPRSSLKRRSSKKCLNQLQILETYSRSLLKLDANISQSSCVVQFFTLQSHDLNPSFPEDSLVIMPSEKKEDKPVTATHDLDVSGPMVTLKYLCMADFETIDLKNRPFEVKKNQILDVLLKENTGWWLVENEDRQLAWFPAPYLKVHRDSEEYYDDDEHQPEGTFCVVLKAYEAQNWDEMSVHIGVVVKVLKKSNSGWWYISYNGRTGYIPSIILKPYTNPCERFQSILRREHSTPNIHKGILNKEDCPYLFYSSSLESQSEDENSQGQRERLKSLGEESLGSEARSCIDLDVDSLMECSKRSDSASGDDYSSIGSSILSLSTFDIPKIPARPDADDIMQKCSTITKRAVQNSLKRLSLKEAQVSSQSCA</sequence>
<dbReference type="Pfam" id="PF00787">
    <property type="entry name" value="PX"/>
    <property type="match status" value="1"/>
</dbReference>
<evidence type="ECO:0000313" key="6">
    <source>
        <dbReference type="EMBL" id="CAH2307431.1"/>
    </source>
</evidence>
<dbReference type="Gene3D" id="2.30.30.40">
    <property type="entry name" value="SH3 Domains"/>
    <property type="match status" value="2"/>
</dbReference>
<dbReference type="PANTHER" id="PTHR15706">
    <property type="entry name" value="SH3 MULTIPLE DOMAIN"/>
    <property type="match status" value="1"/>
</dbReference>
<dbReference type="InterPro" id="IPR001452">
    <property type="entry name" value="SH3_domain"/>
</dbReference>
<dbReference type="GO" id="GO:0005737">
    <property type="term" value="C:cytoplasm"/>
    <property type="evidence" value="ECO:0007669"/>
    <property type="project" value="TreeGrafter"/>
</dbReference>
<dbReference type="InterPro" id="IPR001683">
    <property type="entry name" value="PX_dom"/>
</dbReference>
<dbReference type="SUPFAM" id="SSF50044">
    <property type="entry name" value="SH3-domain"/>
    <property type="match status" value="2"/>
</dbReference>
<dbReference type="AlphaFoldDB" id="A0AAD1SPX9"/>
<keyword evidence="7" id="KW-1185">Reference proteome</keyword>
<dbReference type="Proteomes" id="UP001295444">
    <property type="component" value="Chromosome 07"/>
</dbReference>
<feature type="region of interest" description="Disordered" evidence="3">
    <location>
        <begin position="309"/>
        <end position="328"/>
    </location>
</feature>
<dbReference type="Gene3D" id="3.30.1520.10">
    <property type="entry name" value="Phox-like domain"/>
    <property type="match status" value="1"/>
</dbReference>
<dbReference type="SUPFAM" id="SSF64268">
    <property type="entry name" value="PX domain"/>
    <property type="match status" value="1"/>
</dbReference>